<evidence type="ECO:0000256" key="3">
    <source>
        <dbReference type="ARBA" id="ARBA00023125"/>
    </source>
</evidence>
<keyword evidence="4" id="KW-0233">DNA recombination</keyword>
<dbReference type="CDD" id="cd03768">
    <property type="entry name" value="SR_ResInv"/>
    <property type="match status" value="1"/>
</dbReference>
<comment type="similarity">
    <text evidence="1">Belongs to the site-specific recombinase resolvase family.</text>
</comment>
<keyword evidence="3" id="KW-0238">DNA-binding</keyword>
<dbReference type="PANTHER" id="PTHR30461">
    <property type="entry name" value="DNA-INVERTASE FROM LAMBDOID PROPHAGE"/>
    <property type="match status" value="1"/>
</dbReference>
<gene>
    <name evidence="8" type="primary">resA</name>
</gene>
<dbReference type="Gene3D" id="1.10.10.60">
    <property type="entry name" value="Homeodomain-like"/>
    <property type="match status" value="1"/>
</dbReference>
<dbReference type="EMBL" id="AY263990">
    <property type="protein sequence ID" value="AAP22082.1"/>
    <property type="molecule type" value="Genomic_DNA"/>
</dbReference>
<dbReference type="SUPFAM" id="SSF46689">
    <property type="entry name" value="Homeodomain-like"/>
    <property type="match status" value="1"/>
</dbReference>
<dbReference type="PROSITE" id="PS51736">
    <property type="entry name" value="RECOMBINASES_3"/>
    <property type="match status" value="1"/>
</dbReference>
<geneLocation type="plasmid" evidence="8">
    <name>pA505</name>
</geneLocation>
<dbReference type="GO" id="GO:0003677">
    <property type="term" value="F:DNA binding"/>
    <property type="evidence" value="ECO:0007669"/>
    <property type="project" value="UniProtKB-KW"/>
</dbReference>
<evidence type="ECO:0000256" key="2">
    <source>
        <dbReference type="ARBA" id="ARBA00022908"/>
    </source>
</evidence>
<dbReference type="InterPro" id="IPR006119">
    <property type="entry name" value="Resolv_N"/>
</dbReference>
<evidence type="ECO:0000259" key="7">
    <source>
        <dbReference type="PROSITE" id="PS51736"/>
    </source>
</evidence>
<dbReference type="CDD" id="cd00569">
    <property type="entry name" value="HTH_Hin_like"/>
    <property type="match status" value="1"/>
</dbReference>
<feature type="domain" description="Resolvase/invertase-type recombinase catalytic" evidence="7">
    <location>
        <begin position="17"/>
        <end position="153"/>
    </location>
</feature>
<name>Q83ZR4_CORJE</name>
<proteinExistence type="inferred from homology"/>
<dbReference type="PANTHER" id="PTHR30461:SF26">
    <property type="entry name" value="RESOLVASE HOMOLOG YNEB"/>
    <property type="match status" value="1"/>
</dbReference>
<keyword evidence="8" id="KW-0614">Plasmid</keyword>
<dbReference type="AlphaFoldDB" id="Q83ZR4"/>
<organism evidence="8">
    <name type="scientific">Corynebacterium jeikeium</name>
    <dbReference type="NCBI Taxonomy" id="38289"/>
    <lineage>
        <taxon>Bacteria</taxon>
        <taxon>Bacillati</taxon>
        <taxon>Actinomycetota</taxon>
        <taxon>Actinomycetes</taxon>
        <taxon>Mycobacteriales</taxon>
        <taxon>Corynebacteriaceae</taxon>
        <taxon>Corynebacterium</taxon>
    </lineage>
</organism>
<evidence type="ECO:0000256" key="1">
    <source>
        <dbReference type="ARBA" id="ARBA00009913"/>
    </source>
</evidence>
<keyword evidence="2" id="KW-0229">DNA integration</keyword>
<dbReference type="InterPro" id="IPR036162">
    <property type="entry name" value="Resolvase-like_N_sf"/>
</dbReference>
<evidence type="ECO:0000313" key="8">
    <source>
        <dbReference type="EMBL" id="AAP22082.1"/>
    </source>
</evidence>
<dbReference type="SUPFAM" id="SSF53041">
    <property type="entry name" value="Resolvase-like"/>
    <property type="match status" value="1"/>
</dbReference>
<dbReference type="InterPro" id="IPR050639">
    <property type="entry name" value="SSR_resolvase"/>
</dbReference>
<dbReference type="InterPro" id="IPR006120">
    <property type="entry name" value="Resolvase_HTH_dom"/>
</dbReference>
<dbReference type="InterPro" id="IPR006118">
    <property type="entry name" value="Recombinase_CS"/>
</dbReference>
<dbReference type="PROSITE" id="PS00397">
    <property type="entry name" value="RECOMBINASES_1"/>
    <property type="match status" value="1"/>
</dbReference>
<evidence type="ECO:0000256" key="4">
    <source>
        <dbReference type="ARBA" id="ARBA00023172"/>
    </source>
</evidence>
<dbReference type="GO" id="GO:0000150">
    <property type="term" value="F:DNA strand exchange activity"/>
    <property type="evidence" value="ECO:0007669"/>
    <property type="project" value="InterPro"/>
</dbReference>
<dbReference type="Gene3D" id="3.40.50.1390">
    <property type="entry name" value="Resolvase, N-terminal catalytic domain"/>
    <property type="match status" value="1"/>
</dbReference>
<accession>Q83ZR4</accession>
<evidence type="ECO:0000256" key="6">
    <source>
        <dbReference type="PROSITE-ProRule" id="PRU10137"/>
    </source>
</evidence>
<sequence length="212" mass="23706">MSLPLDITEQPEVISGQKVGYARVSSRDQNLDRQIAQLKAEKVFTYYTDKRSGGSRERPGLEEAMRYVRAGDQLIFTSMDRCARSLIDLHSIVDELVQRGVSVKFLKEGQTYSKDSTPITKLMLGLLGSIAEFERAITRERQAEGIAAARKRGAYEGRAKALTQQQVDQAKAWIADGIPKTKVAKRLGVGRTTLYAYIDPQNPRTPQQESVE</sequence>
<dbReference type="Pfam" id="PF00239">
    <property type="entry name" value="Resolvase"/>
    <property type="match status" value="1"/>
</dbReference>
<reference evidence="8" key="1">
    <citation type="submission" date="2003-03" db="EMBL/GenBank/DDBJ databases">
        <title>Mobile elements contribute to plasmid evolution in the opportunistic human pathogen Corynebacterium jeikeium.</title>
        <authorList>
            <person name="Tauch A."/>
        </authorList>
    </citation>
    <scope>NUCLEOTIDE SEQUENCE</scope>
    <source>
        <strain evidence="8">A505</strain>
        <plasmid evidence="8">pA505</plasmid>
    </source>
</reference>
<dbReference type="InterPro" id="IPR009057">
    <property type="entry name" value="Homeodomain-like_sf"/>
</dbReference>
<feature type="active site" description="O-(5'-phospho-DNA)-serine intermediate" evidence="5 6">
    <location>
        <position position="25"/>
    </location>
</feature>
<evidence type="ECO:0000256" key="5">
    <source>
        <dbReference type="PIRSR" id="PIRSR606118-50"/>
    </source>
</evidence>
<dbReference type="GO" id="GO:0015074">
    <property type="term" value="P:DNA integration"/>
    <property type="evidence" value="ECO:0007669"/>
    <property type="project" value="UniProtKB-KW"/>
</dbReference>
<dbReference type="SMART" id="SM00857">
    <property type="entry name" value="Resolvase"/>
    <property type="match status" value="1"/>
</dbReference>
<dbReference type="Pfam" id="PF02796">
    <property type="entry name" value="HTH_7"/>
    <property type="match status" value="1"/>
</dbReference>
<protein>
    <submittedName>
        <fullName evidence="8">ResA</fullName>
    </submittedName>
</protein>